<dbReference type="RefSeq" id="WP_055731989.1">
    <property type="nucleotide sequence ID" value="NZ_BMDY01000022.1"/>
</dbReference>
<dbReference type="EMBL" id="BMDY01000022">
    <property type="protein sequence ID" value="GGB16279.1"/>
    <property type="molecule type" value="Genomic_DNA"/>
</dbReference>
<dbReference type="HAMAP" id="MF_00816">
    <property type="entry name" value="UPF0352"/>
    <property type="match status" value="1"/>
</dbReference>
<reference evidence="3" key="1">
    <citation type="journal article" date="2019" name="Int. J. Syst. Evol. Microbiol.">
        <title>The Global Catalogue of Microorganisms (GCM) 10K type strain sequencing project: providing services to taxonomists for standard genome sequencing and annotation.</title>
        <authorList>
            <consortium name="The Broad Institute Genomics Platform"/>
            <consortium name="The Broad Institute Genome Sequencing Center for Infectious Disease"/>
            <person name="Wu L."/>
            <person name="Ma J."/>
        </authorList>
    </citation>
    <scope>NUCLEOTIDE SEQUENCE [LARGE SCALE GENOMIC DNA]</scope>
    <source>
        <strain evidence="3">CGMCC 1.10131</strain>
    </source>
</reference>
<name>A0ABQ1I6L6_9ALTE</name>
<dbReference type="Pfam" id="PF07208">
    <property type="entry name" value="DUF1414"/>
    <property type="match status" value="1"/>
</dbReference>
<dbReference type="Gene3D" id="1.10.3390.10">
    <property type="entry name" value="YejL-like"/>
    <property type="match status" value="1"/>
</dbReference>
<comment type="caution">
    <text evidence="2">The sequence shown here is derived from an EMBL/GenBank/DDBJ whole genome shotgun (WGS) entry which is preliminary data.</text>
</comment>
<organism evidence="2 3">
    <name type="scientific">Agarivorans gilvus</name>
    <dbReference type="NCBI Taxonomy" id="680279"/>
    <lineage>
        <taxon>Bacteria</taxon>
        <taxon>Pseudomonadati</taxon>
        <taxon>Pseudomonadota</taxon>
        <taxon>Gammaproteobacteria</taxon>
        <taxon>Alteromonadales</taxon>
        <taxon>Alteromonadaceae</taxon>
        <taxon>Agarivorans</taxon>
    </lineage>
</organism>
<dbReference type="Proteomes" id="UP000651977">
    <property type="component" value="Unassembled WGS sequence"/>
</dbReference>
<comment type="similarity">
    <text evidence="1">Belongs to the UPF0352 family.</text>
</comment>
<dbReference type="InterPro" id="IPR023202">
    <property type="entry name" value="YejL_sf"/>
</dbReference>
<keyword evidence="3" id="KW-1185">Reference proteome</keyword>
<gene>
    <name evidence="2" type="primary">yejL</name>
    <name evidence="2" type="ORF">GCM10007414_32150</name>
</gene>
<protein>
    <recommendedName>
        <fullName evidence="1">UPF0352 protein GCM10007414_32150</fullName>
    </recommendedName>
</protein>
<evidence type="ECO:0000313" key="3">
    <source>
        <dbReference type="Proteomes" id="UP000651977"/>
    </source>
</evidence>
<sequence length="72" mass="7975">MAIVSKYSNQQVEQLLNQVLQVIDKPDIKPDLALMVLGNAATCIINQRVAPEHREKLSEGFAKALKSSIDNK</sequence>
<dbReference type="InterPro" id="IPR009857">
    <property type="entry name" value="UPF0352"/>
</dbReference>
<accession>A0ABQ1I6L6</accession>
<evidence type="ECO:0000256" key="1">
    <source>
        <dbReference type="HAMAP-Rule" id="MF_00816"/>
    </source>
</evidence>
<evidence type="ECO:0000313" key="2">
    <source>
        <dbReference type="EMBL" id="GGB16279.1"/>
    </source>
</evidence>
<dbReference type="SUPFAM" id="SSF158651">
    <property type="entry name" value="YejL-like"/>
    <property type="match status" value="1"/>
</dbReference>
<proteinExistence type="inferred from homology"/>
<dbReference type="PIRSF" id="PIRSF006188">
    <property type="entry name" value="UCP006188"/>
    <property type="match status" value="1"/>
</dbReference>